<comment type="caution">
    <text evidence="2">The sequence shown here is derived from an EMBL/GenBank/DDBJ whole genome shotgun (WGS) entry which is preliminary data.</text>
</comment>
<name>A0A1Q3EEF1_LENED</name>
<dbReference type="AlphaFoldDB" id="A0A1Q3EEF1"/>
<accession>A0A1Q3EEF1</accession>
<keyword evidence="3" id="KW-1185">Reference proteome</keyword>
<keyword evidence="1" id="KW-0472">Membrane</keyword>
<feature type="transmembrane region" description="Helical" evidence="1">
    <location>
        <begin position="257"/>
        <end position="279"/>
    </location>
</feature>
<feature type="transmembrane region" description="Helical" evidence="1">
    <location>
        <begin position="211"/>
        <end position="232"/>
    </location>
</feature>
<dbReference type="EMBL" id="BDGU01000257">
    <property type="protein sequence ID" value="GAW05539.1"/>
    <property type="molecule type" value="Genomic_DNA"/>
</dbReference>
<sequence length="402" mass="45149">MNRPVSEESSIVALTIFYPATVQSIQEQLLYGKRYKHMLILFSMRHEDVNIELDPHLLSLFVDRQITAIASSPSGMDGDYISPSSYQLTTYLRIASVSIALYDFLETAPSTCRYIREQWNAPHMTCAYPSPDVISSYHLFSASFSLFLLIQFTSIATLALSNVGYFYSHFTERSCSHYYLIPSIFKVIQSTVSQIILGLRAFNLSRRSRLVGGSLLVLLIAATALEGLTNLYHRTAVLDPQFGNCRGVFQIMHLGAWIYYVVAIIYDLTTSTICMVYLNKYKTASNSFFAKVTRMMFYDGIGYFTALTCVNILNLVIYRASQDIQTAAASLGYCMTWIMSKRLIIHLHEISMKRRIDTAADAASSSTSQSISSVYSVSHVVRTQFKPKASTGPIGLKMGVRM</sequence>
<dbReference type="Proteomes" id="UP000188533">
    <property type="component" value="Unassembled WGS sequence"/>
</dbReference>
<protein>
    <submittedName>
        <fullName evidence="2">Uncharacterized protein</fullName>
    </submittedName>
</protein>
<evidence type="ECO:0000313" key="3">
    <source>
        <dbReference type="Proteomes" id="UP000188533"/>
    </source>
</evidence>
<feature type="transmembrane region" description="Helical" evidence="1">
    <location>
        <begin position="300"/>
        <end position="318"/>
    </location>
</feature>
<dbReference type="STRING" id="5353.A0A1Q3EEF1"/>
<keyword evidence="1" id="KW-0812">Transmembrane</keyword>
<gene>
    <name evidence="2" type="ORF">LENED_007404</name>
</gene>
<feature type="transmembrane region" description="Helical" evidence="1">
    <location>
        <begin position="324"/>
        <end position="345"/>
    </location>
</feature>
<reference evidence="2 3" key="1">
    <citation type="submission" date="2016-08" db="EMBL/GenBank/DDBJ databases">
        <authorList>
            <consortium name="Lentinula edodes genome sequencing consortium"/>
            <person name="Sakamoto Y."/>
            <person name="Nakade K."/>
            <person name="Sato S."/>
            <person name="Yoshida Y."/>
            <person name="Miyazaki K."/>
            <person name="Natsume S."/>
            <person name="Konno N."/>
        </authorList>
    </citation>
    <scope>NUCLEOTIDE SEQUENCE [LARGE SCALE GENOMIC DNA]</scope>
    <source>
        <strain evidence="2 3">NBRC 111202</strain>
    </source>
</reference>
<keyword evidence="1" id="KW-1133">Transmembrane helix</keyword>
<evidence type="ECO:0000313" key="2">
    <source>
        <dbReference type="EMBL" id="GAW05539.1"/>
    </source>
</evidence>
<organism evidence="2 3">
    <name type="scientific">Lentinula edodes</name>
    <name type="common">Shiitake mushroom</name>
    <name type="synonym">Lentinus edodes</name>
    <dbReference type="NCBI Taxonomy" id="5353"/>
    <lineage>
        <taxon>Eukaryota</taxon>
        <taxon>Fungi</taxon>
        <taxon>Dikarya</taxon>
        <taxon>Basidiomycota</taxon>
        <taxon>Agaricomycotina</taxon>
        <taxon>Agaricomycetes</taxon>
        <taxon>Agaricomycetidae</taxon>
        <taxon>Agaricales</taxon>
        <taxon>Marasmiineae</taxon>
        <taxon>Omphalotaceae</taxon>
        <taxon>Lentinula</taxon>
    </lineage>
</organism>
<reference evidence="2 3" key="2">
    <citation type="submission" date="2017-02" db="EMBL/GenBank/DDBJ databases">
        <title>A genome survey and senescence transcriptome analysis in Lentinula edodes.</title>
        <authorList>
            <person name="Sakamoto Y."/>
            <person name="Nakade K."/>
            <person name="Sato S."/>
            <person name="Yoshida Y."/>
            <person name="Miyazaki K."/>
            <person name="Natsume S."/>
            <person name="Konno N."/>
        </authorList>
    </citation>
    <scope>NUCLEOTIDE SEQUENCE [LARGE SCALE GENOMIC DNA]</scope>
    <source>
        <strain evidence="2 3">NBRC 111202</strain>
    </source>
</reference>
<evidence type="ECO:0000256" key="1">
    <source>
        <dbReference type="SAM" id="Phobius"/>
    </source>
</evidence>
<proteinExistence type="predicted"/>
<feature type="transmembrane region" description="Helical" evidence="1">
    <location>
        <begin position="146"/>
        <end position="167"/>
    </location>
</feature>